<protein>
    <submittedName>
        <fullName evidence="2">Uncharacterized protein</fullName>
    </submittedName>
</protein>
<organism evidence="2">
    <name type="scientific">marine sediment metagenome</name>
    <dbReference type="NCBI Taxonomy" id="412755"/>
    <lineage>
        <taxon>unclassified sequences</taxon>
        <taxon>metagenomes</taxon>
        <taxon>ecological metagenomes</taxon>
    </lineage>
</organism>
<accession>X0W1R1</accession>
<feature type="compositionally biased region" description="Basic and acidic residues" evidence="1">
    <location>
        <begin position="7"/>
        <end position="16"/>
    </location>
</feature>
<dbReference type="EMBL" id="BARS01035327">
    <property type="protein sequence ID" value="GAG17282.1"/>
    <property type="molecule type" value="Genomic_DNA"/>
</dbReference>
<dbReference type="AlphaFoldDB" id="X0W1R1"/>
<feature type="non-terminal residue" evidence="2">
    <location>
        <position position="77"/>
    </location>
</feature>
<evidence type="ECO:0000313" key="2">
    <source>
        <dbReference type="EMBL" id="GAG17282.1"/>
    </source>
</evidence>
<sequence length="77" mass="8508">MNADQNEIDRLAKERASQSSSSAADDIEAVSAEKAKQAVKPKNVMDKKSAEQVAEKVMDFAKVKVRWLDSRVAPSSW</sequence>
<reference evidence="2" key="1">
    <citation type="journal article" date="2014" name="Front. Microbiol.">
        <title>High frequency of phylogenetically diverse reductive dehalogenase-homologous genes in deep subseafloor sedimentary metagenomes.</title>
        <authorList>
            <person name="Kawai M."/>
            <person name="Futagami T."/>
            <person name="Toyoda A."/>
            <person name="Takaki Y."/>
            <person name="Nishi S."/>
            <person name="Hori S."/>
            <person name="Arai W."/>
            <person name="Tsubouchi T."/>
            <person name="Morono Y."/>
            <person name="Uchiyama I."/>
            <person name="Ito T."/>
            <person name="Fujiyama A."/>
            <person name="Inagaki F."/>
            <person name="Takami H."/>
        </authorList>
    </citation>
    <scope>NUCLEOTIDE SEQUENCE</scope>
    <source>
        <strain evidence="2">Expedition CK06-06</strain>
    </source>
</reference>
<proteinExistence type="predicted"/>
<evidence type="ECO:0000256" key="1">
    <source>
        <dbReference type="SAM" id="MobiDB-lite"/>
    </source>
</evidence>
<gene>
    <name evidence="2" type="ORF">S01H1_54440</name>
</gene>
<comment type="caution">
    <text evidence="2">The sequence shown here is derived from an EMBL/GenBank/DDBJ whole genome shotgun (WGS) entry which is preliminary data.</text>
</comment>
<feature type="region of interest" description="Disordered" evidence="1">
    <location>
        <begin position="1"/>
        <end position="48"/>
    </location>
</feature>
<name>X0W1R1_9ZZZZ</name>
<feature type="compositionally biased region" description="Low complexity" evidence="1">
    <location>
        <begin position="17"/>
        <end position="30"/>
    </location>
</feature>